<evidence type="ECO:0000313" key="9">
    <source>
        <dbReference type="EMBL" id="CUT03652.1"/>
    </source>
</evidence>
<evidence type="ECO:0000313" key="8">
    <source>
        <dbReference type="EMBL" id="CUS98962.1"/>
    </source>
</evidence>
<evidence type="ECO:0000256" key="6">
    <source>
        <dbReference type="SAM" id="Phobius"/>
    </source>
</evidence>
<dbReference type="PANTHER" id="PTHR43646">
    <property type="entry name" value="GLYCOSYLTRANSFERASE"/>
    <property type="match status" value="1"/>
</dbReference>
<dbReference type="RefSeq" id="WP_072150676.1">
    <property type="nucleotide sequence ID" value="NZ_CZVU01000071.1"/>
</dbReference>
<dbReference type="InterPro" id="IPR001173">
    <property type="entry name" value="Glyco_trans_2-like"/>
</dbReference>
<dbReference type="GO" id="GO:0016757">
    <property type="term" value="F:glycosyltransferase activity"/>
    <property type="evidence" value="ECO:0007669"/>
    <property type="project" value="UniProtKB-KW"/>
</dbReference>
<evidence type="ECO:0000259" key="7">
    <source>
        <dbReference type="Pfam" id="PF00535"/>
    </source>
</evidence>
<evidence type="ECO:0000256" key="5">
    <source>
        <dbReference type="ARBA" id="ARBA00023136"/>
    </source>
</evidence>
<dbReference type="Pfam" id="PF00535">
    <property type="entry name" value="Glycos_transf_2"/>
    <property type="match status" value="1"/>
</dbReference>
<dbReference type="InterPro" id="IPR029044">
    <property type="entry name" value="Nucleotide-diphossugar_trans"/>
</dbReference>
<evidence type="ECO:0000256" key="2">
    <source>
        <dbReference type="ARBA" id="ARBA00022475"/>
    </source>
</evidence>
<accession>A0A656D453</accession>
<sequence>MKRFSLIIPTLNEEKTLRWAEKNFTGEIKQKYDIEIIISDGGSTDGTIEIARKFADKIILNEKKNKQTIAEGRNLGALNSNGEILIFLNADVRIDDIDIFFKLCDNLMKIPQVVALSFEVEVYPEEELLKDKIFHWFLNKFFAMLNVVGLGMGRGECHVIKRESFFEVNGYNDKLVAGEDFDLYMRLRRLGKIINVYGVKVYESPRRYRKYGYIRTLALWFFNSISIIFFKRSISKVWDMVR</sequence>
<dbReference type="Proteomes" id="UP000243105">
    <property type="component" value="Unassembled WGS sequence"/>
</dbReference>
<evidence type="ECO:0000313" key="11">
    <source>
        <dbReference type="Proteomes" id="UP000243105"/>
    </source>
</evidence>
<feature type="transmembrane region" description="Helical" evidence="6">
    <location>
        <begin position="212"/>
        <end position="230"/>
    </location>
</feature>
<protein>
    <submittedName>
        <fullName evidence="9">Glycosyltransferase, GT2 family</fullName>
    </submittedName>
</protein>
<dbReference type="Gene3D" id="3.90.550.10">
    <property type="entry name" value="Spore Coat Polysaccharide Biosynthesis Protein SpsA, Chain A"/>
    <property type="match status" value="1"/>
</dbReference>
<dbReference type="Proteomes" id="UP000243065">
    <property type="component" value="Unassembled WGS sequence"/>
</dbReference>
<dbReference type="EMBL" id="CZVU01000071">
    <property type="protein sequence ID" value="CUT03652.1"/>
    <property type="molecule type" value="Genomic_DNA"/>
</dbReference>
<keyword evidence="10" id="KW-1185">Reference proteome</keyword>
<dbReference type="PANTHER" id="PTHR43646:SF2">
    <property type="entry name" value="GLYCOSYLTRANSFERASE 2-LIKE DOMAIN-CONTAINING PROTEIN"/>
    <property type="match status" value="1"/>
</dbReference>
<evidence type="ECO:0000256" key="3">
    <source>
        <dbReference type="ARBA" id="ARBA00022676"/>
    </source>
</evidence>
<dbReference type="GO" id="GO:0005886">
    <property type="term" value="C:plasma membrane"/>
    <property type="evidence" value="ECO:0007669"/>
    <property type="project" value="UniProtKB-SubCell"/>
</dbReference>
<evidence type="ECO:0000256" key="4">
    <source>
        <dbReference type="ARBA" id="ARBA00022679"/>
    </source>
</evidence>
<feature type="domain" description="Glycosyltransferase 2-like" evidence="7">
    <location>
        <begin position="5"/>
        <end position="97"/>
    </location>
</feature>
<evidence type="ECO:0000256" key="1">
    <source>
        <dbReference type="ARBA" id="ARBA00004236"/>
    </source>
</evidence>
<keyword evidence="3" id="KW-0328">Glycosyltransferase</keyword>
<keyword evidence="6" id="KW-1133">Transmembrane helix</keyword>
<proteinExistence type="predicted"/>
<dbReference type="OrthoDB" id="9810303at2"/>
<name>A0A656D453_KRYT1</name>
<keyword evidence="6" id="KW-0812">Transmembrane</keyword>
<reference evidence="10 11" key="1">
    <citation type="submission" date="2015-11" db="EMBL/GenBank/DDBJ databases">
        <authorList>
            <person name="Varghese N."/>
        </authorList>
    </citation>
    <scope>NUCLEOTIDE SEQUENCE [LARGE SCALE GENOMIC DNA]</scope>
    <source>
        <strain evidence="9 10">JGI-24</strain>
        <strain evidence="8 11">JGI-25</strain>
    </source>
</reference>
<dbReference type="AlphaFoldDB" id="A0A656D453"/>
<keyword evidence="4 9" id="KW-0808">Transferase</keyword>
<evidence type="ECO:0000313" key="10">
    <source>
        <dbReference type="Proteomes" id="UP000243065"/>
    </source>
</evidence>
<dbReference type="EMBL" id="CZVV01000021">
    <property type="protein sequence ID" value="CUS98962.1"/>
    <property type="molecule type" value="Genomic_DNA"/>
</dbReference>
<gene>
    <name evidence="9" type="ORF">JGI24_01338</name>
    <name evidence="8" type="ORF">JGI25_00503</name>
</gene>
<comment type="subcellular location">
    <subcellularLocation>
        <location evidence="1">Cell membrane</location>
    </subcellularLocation>
</comment>
<dbReference type="SUPFAM" id="SSF53448">
    <property type="entry name" value="Nucleotide-diphospho-sugar transferases"/>
    <property type="match status" value="1"/>
</dbReference>
<keyword evidence="2" id="KW-1003">Cell membrane</keyword>
<organism evidence="9 10">
    <name type="scientific">Kryptobacter tengchongensis</name>
    <dbReference type="NCBI Taxonomy" id="1643429"/>
    <lineage>
        <taxon>Bacteria</taxon>
        <taxon>Pseudomonadati</taxon>
        <taxon>Candidatus Kryptoniota</taxon>
        <taxon>Candidatus Kryptobacter</taxon>
    </lineage>
</organism>
<keyword evidence="5 6" id="KW-0472">Membrane</keyword>